<evidence type="ECO:0000256" key="4">
    <source>
        <dbReference type="ARBA" id="ARBA00022840"/>
    </source>
</evidence>
<name>A0AA36IK96_9DINO</name>
<evidence type="ECO:0000256" key="7">
    <source>
        <dbReference type="SAM" id="MobiDB-lite"/>
    </source>
</evidence>
<proteinExistence type="predicted"/>
<dbReference type="GO" id="GO:0003777">
    <property type="term" value="F:microtubule motor activity"/>
    <property type="evidence" value="ECO:0007669"/>
    <property type="project" value="InterPro"/>
</dbReference>
<dbReference type="EMBL" id="CAUJNA010001857">
    <property type="protein sequence ID" value="CAJ1389352.1"/>
    <property type="molecule type" value="Genomic_DNA"/>
</dbReference>
<evidence type="ECO:0008006" key="10">
    <source>
        <dbReference type="Google" id="ProtNLM"/>
    </source>
</evidence>
<dbReference type="PANTHER" id="PTHR47969">
    <property type="entry name" value="CHROMOSOME-ASSOCIATED KINESIN KIF4A-RELATED"/>
    <property type="match status" value="1"/>
</dbReference>
<dbReference type="AlphaFoldDB" id="A0AA36IK96"/>
<organism evidence="8 9">
    <name type="scientific">Effrenium voratum</name>
    <dbReference type="NCBI Taxonomy" id="2562239"/>
    <lineage>
        <taxon>Eukaryota</taxon>
        <taxon>Sar</taxon>
        <taxon>Alveolata</taxon>
        <taxon>Dinophyceae</taxon>
        <taxon>Suessiales</taxon>
        <taxon>Symbiodiniaceae</taxon>
        <taxon>Effrenium</taxon>
    </lineage>
</organism>
<evidence type="ECO:0000256" key="5">
    <source>
        <dbReference type="ARBA" id="ARBA00023054"/>
    </source>
</evidence>
<comment type="caution">
    <text evidence="8">The sequence shown here is derived from an EMBL/GenBank/DDBJ whole genome shotgun (WGS) entry which is preliminary data.</text>
</comment>
<dbReference type="PANTHER" id="PTHR47969:SF15">
    <property type="entry name" value="CHROMOSOME-ASSOCIATED KINESIN KIF4A-RELATED"/>
    <property type="match status" value="1"/>
</dbReference>
<dbReference type="GO" id="GO:0005737">
    <property type="term" value="C:cytoplasm"/>
    <property type="evidence" value="ECO:0007669"/>
    <property type="project" value="UniProtKB-SubCell"/>
</dbReference>
<protein>
    <recommendedName>
        <fullName evidence="10">Kinesin motor domain-containing protein</fullName>
    </recommendedName>
</protein>
<dbReference type="InterPro" id="IPR027417">
    <property type="entry name" value="P-loop_NTPase"/>
</dbReference>
<feature type="coiled-coil region" evidence="6">
    <location>
        <begin position="48"/>
        <end position="75"/>
    </location>
</feature>
<reference evidence="8" key="1">
    <citation type="submission" date="2023-08" db="EMBL/GenBank/DDBJ databases">
        <authorList>
            <person name="Chen Y."/>
            <person name="Shah S."/>
            <person name="Dougan E. K."/>
            <person name="Thang M."/>
            <person name="Chan C."/>
        </authorList>
    </citation>
    <scope>NUCLEOTIDE SEQUENCE</scope>
</reference>
<dbReference type="GO" id="GO:0005875">
    <property type="term" value="C:microtubule associated complex"/>
    <property type="evidence" value="ECO:0007669"/>
    <property type="project" value="TreeGrafter"/>
</dbReference>
<dbReference type="GO" id="GO:0005524">
    <property type="term" value="F:ATP binding"/>
    <property type="evidence" value="ECO:0007669"/>
    <property type="project" value="UniProtKB-KW"/>
</dbReference>
<dbReference type="InterPro" id="IPR036961">
    <property type="entry name" value="Kinesin_motor_dom_sf"/>
</dbReference>
<dbReference type="InterPro" id="IPR027640">
    <property type="entry name" value="Kinesin-like_fam"/>
</dbReference>
<feature type="region of interest" description="Disordered" evidence="7">
    <location>
        <begin position="109"/>
        <end position="129"/>
    </location>
</feature>
<dbReference type="GO" id="GO:0051231">
    <property type="term" value="P:spindle elongation"/>
    <property type="evidence" value="ECO:0007669"/>
    <property type="project" value="TreeGrafter"/>
</dbReference>
<evidence type="ECO:0000313" key="9">
    <source>
        <dbReference type="Proteomes" id="UP001178507"/>
    </source>
</evidence>
<evidence type="ECO:0000256" key="3">
    <source>
        <dbReference type="ARBA" id="ARBA00022741"/>
    </source>
</evidence>
<keyword evidence="2" id="KW-0963">Cytoplasm</keyword>
<dbReference type="GO" id="GO:0007052">
    <property type="term" value="P:mitotic spindle organization"/>
    <property type="evidence" value="ECO:0007669"/>
    <property type="project" value="TreeGrafter"/>
</dbReference>
<evidence type="ECO:0000313" key="8">
    <source>
        <dbReference type="EMBL" id="CAJ1389352.1"/>
    </source>
</evidence>
<keyword evidence="5 6" id="KW-0175">Coiled coil</keyword>
<keyword evidence="4" id="KW-0067">ATP-binding</keyword>
<gene>
    <name evidence="8" type="ORF">EVOR1521_LOCUS14985</name>
</gene>
<keyword evidence="9" id="KW-1185">Reference proteome</keyword>
<sequence length="153" mass="16469">MCRHGTVHVQGLRVTCISPALAFAEESVNSLNYAQKAMNIQNTPVLQLDEQQRVLHELRSENAQLRKELEGYKQAATLGLSSPREAAASVAGSDILEASPASAITSDAALSASRGRSLPPDFAPQAGRKRRDFSRVSSVLGWTERLAKTGLVI</sequence>
<comment type="subcellular location">
    <subcellularLocation>
        <location evidence="1">Cytoplasm</location>
    </subcellularLocation>
</comment>
<dbReference type="Gene3D" id="3.40.850.10">
    <property type="entry name" value="Kinesin motor domain"/>
    <property type="match status" value="1"/>
</dbReference>
<dbReference type="Proteomes" id="UP001178507">
    <property type="component" value="Unassembled WGS sequence"/>
</dbReference>
<keyword evidence="3" id="KW-0547">Nucleotide-binding</keyword>
<dbReference type="SUPFAM" id="SSF52540">
    <property type="entry name" value="P-loop containing nucleoside triphosphate hydrolases"/>
    <property type="match status" value="1"/>
</dbReference>
<evidence type="ECO:0000256" key="2">
    <source>
        <dbReference type="ARBA" id="ARBA00022490"/>
    </source>
</evidence>
<accession>A0AA36IK96</accession>
<evidence type="ECO:0000256" key="6">
    <source>
        <dbReference type="SAM" id="Coils"/>
    </source>
</evidence>
<evidence type="ECO:0000256" key="1">
    <source>
        <dbReference type="ARBA" id="ARBA00004496"/>
    </source>
</evidence>
<dbReference type="GO" id="GO:0007018">
    <property type="term" value="P:microtubule-based movement"/>
    <property type="evidence" value="ECO:0007669"/>
    <property type="project" value="InterPro"/>
</dbReference>